<evidence type="ECO:0000313" key="2">
    <source>
        <dbReference type="Proteomes" id="UP001462502"/>
    </source>
</evidence>
<proteinExistence type="predicted"/>
<organism evidence="1 2">
    <name type="scientific">Chromobacterium phragmitis</name>
    <dbReference type="NCBI Taxonomy" id="2202141"/>
    <lineage>
        <taxon>Bacteria</taxon>
        <taxon>Pseudomonadati</taxon>
        <taxon>Pseudomonadota</taxon>
        <taxon>Betaproteobacteria</taxon>
        <taxon>Neisseriales</taxon>
        <taxon>Chromobacteriaceae</taxon>
        <taxon>Chromobacterium</taxon>
    </lineage>
</organism>
<dbReference type="Proteomes" id="UP001462502">
    <property type="component" value="Unassembled WGS sequence"/>
</dbReference>
<accession>A0ABV0INQ3</accession>
<evidence type="ECO:0008006" key="3">
    <source>
        <dbReference type="Google" id="ProtNLM"/>
    </source>
</evidence>
<sequence>MITMECSCTLAGVDFNPDSFDNFSKEGDQIFKQFAGEVATRGRYKGTPIPEGCYRLLGSLERVVELLETIGNGSELNIDYVNVCLLVAHDGACNFELEPSLLTRLGRMNVTLGITCYEHGNLGE</sequence>
<keyword evidence="2" id="KW-1185">Reference proteome</keyword>
<dbReference type="EMBL" id="JBDXMI010000001">
    <property type="protein sequence ID" value="MEO9382919.1"/>
    <property type="molecule type" value="Genomic_DNA"/>
</dbReference>
<name>A0ABV0INQ3_9NEIS</name>
<protein>
    <recommendedName>
        <fullName evidence="3">DUF4279 domain-containing protein</fullName>
    </recommendedName>
</protein>
<evidence type="ECO:0000313" key="1">
    <source>
        <dbReference type="EMBL" id="MEO9382919.1"/>
    </source>
</evidence>
<reference evidence="1 2" key="1">
    <citation type="submission" date="2024-05" db="EMBL/GenBank/DDBJ databases">
        <authorList>
            <person name="De Oliveira J.P."/>
            <person name="Noriler S.A."/>
            <person name="De Oliveira A.G."/>
            <person name="Sipoli D.S."/>
        </authorList>
    </citation>
    <scope>NUCLEOTIDE SEQUENCE [LARGE SCALE GENOMIC DNA]</scope>
    <source>
        <strain evidence="1 2">LABIM192</strain>
    </source>
</reference>
<comment type="caution">
    <text evidence="1">The sequence shown here is derived from an EMBL/GenBank/DDBJ whole genome shotgun (WGS) entry which is preliminary data.</text>
</comment>
<gene>
    <name evidence="1" type="ORF">ABI908_02150</name>
</gene>
<dbReference type="RefSeq" id="WP_347936007.1">
    <property type="nucleotide sequence ID" value="NZ_CP158160.1"/>
</dbReference>